<evidence type="ECO:0008006" key="4">
    <source>
        <dbReference type="Google" id="ProtNLM"/>
    </source>
</evidence>
<feature type="signal peptide" evidence="1">
    <location>
        <begin position="1"/>
        <end position="23"/>
    </location>
</feature>
<protein>
    <recommendedName>
        <fullName evidence="4">Secretion system C-terminal sorting domain-containing protein</fullName>
    </recommendedName>
</protein>
<dbReference type="InterPro" id="IPR036278">
    <property type="entry name" value="Sialidase_sf"/>
</dbReference>
<dbReference type="Proteomes" id="UP000215559">
    <property type="component" value="Unassembled WGS sequence"/>
</dbReference>
<sequence>MKFTLPFLFAAVAVLTLVCPAIATGFVVGTIDTIGGTTYDFSNPCSGIQRMMYFDPDHGIHVAWIYSASTQTTFPDRNARYNFFDNNTGEWNWIDPDYMQSGINVFTERVGYGSIDLDPIRSVPVISCHYGSPITPMVARSIALGSETFEFCLGEPTLEGYLWPLCAVSAFGTVHLAMIDDASRDGLFHSRCPDWSTWSEPFDIPGSQPAPCFPNQHITASKQSGRVVIIWEHSGGSPGPGFYRLSTDDGVTWQPPVDIGWPPAFGGDTLTSFHIASFGSMFDRDDSLHIVAAVMPYIGGQGYVAPSEIWHFCPTNDPVWNRIHRADPDTIPYPVGYNTIFACRPKIGQDPATGRLYAAWSEFDSENFEPETELLRADIWASMSADNGLTWTPGVRLTGPDNASRVYFDLADIVNDTLHIVWQADLVAGAFVQAQGPPSFNPIVCMEVPVSAIGVEETEGRLSYRPQGLRIWPNPAANRVCFDVGLEGQREGKLKICDAAGRLVVNCDLSKAESGRRFSWNLRDSDGNRVKPGVYVARLEADRRSWTDKLIILR</sequence>
<dbReference type="AlphaFoldDB" id="A0A235BS88"/>
<name>A0A235BS88_UNCW3</name>
<dbReference type="EMBL" id="NOZP01000124">
    <property type="protein sequence ID" value="OYD15081.1"/>
    <property type="molecule type" value="Genomic_DNA"/>
</dbReference>
<evidence type="ECO:0000256" key="1">
    <source>
        <dbReference type="SAM" id="SignalP"/>
    </source>
</evidence>
<comment type="caution">
    <text evidence="2">The sequence shown here is derived from an EMBL/GenBank/DDBJ whole genome shotgun (WGS) entry which is preliminary data.</text>
</comment>
<organism evidence="2 3">
    <name type="scientific">candidate division WOR-3 bacterium JGI_Cruoil_03_51_56</name>
    <dbReference type="NCBI Taxonomy" id="1973747"/>
    <lineage>
        <taxon>Bacteria</taxon>
        <taxon>Bacteria division WOR-3</taxon>
    </lineage>
</organism>
<keyword evidence="1" id="KW-0732">Signal</keyword>
<evidence type="ECO:0000313" key="2">
    <source>
        <dbReference type="EMBL" id="OYD15081.1"/>
    </source>
</evidence>
<dbReference type="InterPro" id="IPR026444">
    <property type="entry name" value="Secre_tail"/>
</dbReference>
<dbReference type="Gene3D" id="2.60.40.4070">
    <property type="match status" value="1"/>
</dbReference>
<reference evidence="2 3" key="1">
    <citation type="submission" date="2017-07" db="EMBL/GenBank/DDBJ databases">
        <title>Recovery of genomes from metagenomes via a dereplication, aggregation, and scoring strategy.</title>
        <authorList>
            <person name="Sieber C.M."/>
            <person name="Probst A.J."/>
            <person name="Sharrar A."/>
            <person name="Thomas B.C."/>
            <person name="Hess M."/>
            <person name="Tringe S.G."/>
            <person name="Banfield J.F."/>
        </authorList>
    </citation>
    <scope>NUCLEOTIDE SEQUENCE [LARGE SCALE GENOMIC DNA]</scope>
    <source>
        <strain evidence="2">JGI_Cruoil_03_51_56</strain>
    </source>
</reference>
<proteinExistence type="predicted"/>
<dbReference type="CDD" id="cd15482">
    <property type="entry name" value="Sialidase_non-viral"/>
    <property type="match status" value="2"/>
</dbReference>
<evidence type="ECO:0000313" key="3">
    <source>
        <dbReference type="Proteomes" id="UP000215559"/>
    </source>
</evidence>
<dbReference type="SUPFAM" id="SSF50939">
    <property type="entry name" value="Sialidases"/>
    <property type="match status" value="1"/>
</dbReference>
<feature type="chain" id="PRO_5012759886" description="Secretion system C-terminal sorting domain-containing protein" evidence="1">
    <location>
        <begin position="24"/>
        <end position="554"/>
    </location>
</feature>
<accession>A0A235BS88</accession>
<dbReference type="NCBIfam" id="TIGR04183">
    <property type="entry name" value="Por_Secre_tail"/>
    <property type="match status" value="1"/>
</dbReference>
<gene>
    <name evidence="2" type="ORF">CH330_06700</name>
</gene>